<comment type="subcellular location">
    <subcellularLocation>
        <location evidence="1">Cell membrane</location>
        <topology evidence="1">Multi-pass membrane protein</topology>
    </subcellularLocation>
</comment>
<dbReference type="Proteomes" id="UP001497497">
    <property type="component" value="Unassembled WGS sequence"/>
</dbReference>
<dbReference type="SUPFAM" id="SSF81321">
    <property type="entry name" value="Family A G protein-coupled receptor-like"/>
    <property type="match status" value="1"/>
</dbReference>
<dbReference type="GO" id="GO:0030425">
    <property type="term" value="C:dendrite"/>
    <property type="evidence" value="ECO:0007669"/>
    <property type="project" value="TreeGrafter"/>
</dbReference>
<dbReference type="GO" id="GO:0004993">
    <property type="term" value="F:G protein-coupled serotonin receptor activity"/>
    <property type="evidence" value="ECO:0007669"/>
    <property type="project" value="TreeGrafter"/>
</dbReference>
<sequence>VFCGGCINGTLYAIGYWLCYINSTINPLCYALCNVNFRRTFWRILTCHCKKRRGSLHRMVMPANHINNLIPR</sequence>
<keyword evidence="3" id="KW-0297">G-protein coupled receptor</keyword>
<evidence type="ECO:0000313" key="7">
    <source>
        <dbReference type="Proteomes" id="UP001497497"/>
    </source>
</evidence>
<evidence type="ECO:0000256" key="1">
    <source>
        <dbReference type="ARBA" id="ARBA00004651"/>
    </source>
</evidence>
<dbReference type="GO" id="GO:0007187">
    <property type="term" value="P:G protein-coupled receptor signaling pathway, coupled to cyclic nucleotide second messenger"/>
    <property type="evidence" value="ECO:0007669"/>
    <property type="project" value="TreeGrafter"/>
</dbReference>
<keyword evidence="2" id="KW-0472">Membrane</keyword>
<evidence type="ECO:0000256" key="5">
    <source>
        <dbReference type="ARBA" id="ARBA00023224"/>
    </source>
</evidence>
<keyword evidence="2" id="KW-1003">Cell membrane</keyword>
<evidence type="ECO:0000256" key="3">
    <source>
        <dbReference type="ARBA" id="ARBA00023040"/>
    </source>
</evidence>
<evidence type="ECO:0000256" key="2">
    <source>
        <dbReference type="ARBA" id="ARBA00022475"/>
    </source>
</evidence>
<dbReference type="Gene3D" id="1.20.1070.10">
    <property type="entry name" value="Rhodopsin 7-helix transmembrane proteins"/>
    <property type="match status" value="1"/>
</dbReference>
<evidence type="ECO:0000256" key="4">
    <source>
        <dbReference type="ARBA" id="ARBA00023170"/>
    </source>
</evidence>
<gene>
    <name evidence="6" type="ORF">GSLYS_00011888001</name>
</gene>
<dbReference type="GO" id="GO:0005886">
    <property type="term" value="C:plasma membrane"/>
    <property type="evidence" value="ECO:0007669"/>
    <property type="project" value="UniProtKB-SubCell"/>
</dbReference>
<name>A0AAV2HWP1_LYMST</name>
<comment type="caution">
    <text evidence="6">The sequence shown here is derived from an EMBL/GenBank/DDBJ whole genome shotgun (WGS) entry which is preliminary data.</text>
</comment>
<dbReference type="AlphaFoldDB" id="A0AAV2HWP1"/>
<dbReference type="GO" id="GO:0016907">
    <property type="term" value="F:G protein-coupled acetylcholine receptor activity"/>
    <property type="evidence" value="ECO:0007669"/>
    <property type="project" value="InterPro"/>
</dbReference>
<feature type="non-terminal residue" evidence="6">
    <location>
        <position position="1"/>
    </location>
</feature>
<proteinExistence type="predicted"/>
<reference evidence="6 7" key="1">
    <citation type="submission" date="2024-04" db="EMBL/GenBank/DDBJ databases">
        <authorList>
            <consortium name="Genoscope - CEA"/>
            <person name="William W."/>
        </authorList>
    </citation>
    <scope>NUCLEOTIDE SEQUENCE [LARGE SCALE GENOMIC DNA]</scope>
</reference>
<dbReference type="InterPro" id="IPR000995">
    <property type="entry name" value="Musac_Ach_rcpt"/>
</dbReference>
<dbReference type="GO" id="GO:0007197">
    <property type="term" value="P:adenylate cyclase-inhibiting G protein-coupled acetylcholine receptor signaling pathway"/>
    <property type="evidence" value="ECO:0007669"/>
    <property type="project" value="TreeGrafter"/>
</dbReference>
<keyword evidence="7" id="KW-1185">Reference proteome</keyword>
<accession>A0AAV2HWP1</accession>
<dbReference type="PANTHER" id="PTHR24247">
    <property type="entry name" value="5-HYDROXYTRYPTAMINE RECEPTOR"/>
    <property type="match status" value="1"/>
</dbReference>
<dbReference type="EMBL" id="CAXITT010000283">
    <property type="protein sequence ID" value="CAL1538067.1"/>
    <property type="molecule type" value="Genomic_DNA"/>
</dbReference>
<protein>
    <recommendedName>
        <fullName evidence="8">G-protein coupled receptors family 1 profile domain-containing protein</fullName>
    </recommendedName>
</protein>
<dbReference type="GO" id="GO:0045202">
    <property type="term" value="C:synapse"/>
    <property type="evidence" value="ECO:0007669"/>
    <property type="project" value="TreeGrafter"/>
</dbReference>
<dbReference type="PRINTS" id="PR00243">
    <property type="entry name" value="MUSCARINICR"/>
</dbReference>
<keyword evidence="5" id="KW-0807">Transducer</keyword>
<organism evidence="6 7">
    <name type="scientific">Lymnaea stagnalis</name>
    <name type="common">Great pond snail</name>
    <name type="synonym">Helix stagnalis</name>
    <dbReference type="NCBI Taxonomy" id="6523"/>
    <lineage>
        <taxon>Eukaryota</taxon>
        <taxon>Metazoa</taxon>
        <taxon>Spiralia</taxon>
        <taxon>Lophotrochozoa</taxon>
        <taxon>Mollusca</taxon>
        <taxon>Gastropoda</taxon>
        <taxon>Heterobranchia</taxon>
        <taxon>Euthyneura</taxon>
        <taxon>Panpulmonata</taxon>
        <taxon>Hygrophila</taxon>
        <taxon>Lymnaeoidea</taxon>
        <taxon>Lymnaeidae</taxon>
        <taxon>Lymnaea</taxon>
    </lineage>
</organism>
<evidence type="ECO:0000313" key="6">
    <source>
        <dbReference type="EMBL" id="CAL1538067.1"/>
    </source>
</evidence>
<keyword evidence="4" id="KW-0675">Receptor</keyword>
<evidence type="ECO:0008006" key="8">
    <source>
        <dbReference type="Google" id="ProtNLM"/>
    </source>
</evidence>
<dbReference type="PANTHER" id="PTHR24247:SF265">
    <property type="entry name" value="MUSCARINIC ACETYLCHOLINE RECEPTOR DM1"/>
    <property type="match status" value="1"/>
</dbReference>